<dbReference type="GO" id="GO:0005739">
    <property type="term" value="C:mitochondrion"/>
    <property type="evidence" value="ECO:0007669"/>
    <property type="project" value="UniProtKB-SubCell"/>
</dbReference>
<dbReference type="SUPFAM" id="SSF53067">
    <property type="entry name" value="Actin-like ATPase domain"/>
    <property type="match status" value="1"/>
</dbReference>
<dbReference type="Pfam" id="PF00814">
    <property type="entry name" value="TsaD"/>
    <property type="match status" value="1"/>
</dbReference>
<organism evidence="12 13">
    <name type="scientific">Lymnaea stagnalis</name>
    <name type="common">Great pond snail</name>
    <name type="synonym">Helix stagnalis</name>
    <dbReference type="NCBI Taxonomy" id="6523"/>
    <lineage>
        <taxon>Eukaryota</taxon>
        <taxon>Metazoa</taxon>
        <taxon>Spiralia</taxon>
        <taxon>Lophotrochozoa</taxon>
        <taxon>Mollusca</taxon>
        <taxon>Gastropoda</taxon>
        <taxon>Heterobranchia</taxon>
        <taxon>Euthyneura</taxon>
        <taxon>Panpulmonata</taxon>
        <taxon>Hygrophila</taxon>
        <taxon>Lymnaeoidea</taxon>
        <taxon>Lymnaeidae</taxon>
        <taxon>Lymnaea</taxon>
    </lineage>
</organism>
<reference evidence="12 13" key="1">
    <citation type="submission" date="2024-04" db="EMBL/GenBank/DDBJ databases">
        <authorList>
            <consortium name="Genoscope - CEA"/>
            <person name="William W."/>
        </authorList>
    </citation>
    <scope>NUCLEOTIDE SEQUENCE [LARGE SCALE GENOMIC DNA]</scope>
</reference>
<keyword evidence="3 10" id="KW-0808">Transferase</keyword>
<dbReference type="FunFam" id="3.30.420.40:FF:000083">
    <property type="entry name" value="Probable tRNA N6-adenosine threonylcarbamoyltransferase, mitochondrial"/>
    <property type="match status" value="1"/>
</dbReference>
<dbReference type="Proteomes" id="UP001497497">
    <property type="component" value="Unassembled WGS sequence"/>
</dbReference>
<evidence type="ECO:0000313" key="13">
    <source>
        <dbReference type="Proteomes" id="UP001497497"/>
    </source>
</evidence>
<dbReference type="GO" id="GO:0046872">
    <property type="term" value="F:metal ion binding"/>
    <property type="evidence" value="ECO:0007669"/>
    <property type="project" value="UniProtKB-KW"/>
</dbReference>
<evidence type="ECO:0000256" key="3">
    <source>
        <dbReference type="ARBA" id="ARBA00022679"/>
    </source>
</evidence>
<keyword evidence="6" id="KW-0809">Transit peptide</keyword>
<evidence type="ECO:0000256" key="7">
    <source>
        <dbReference type="ARBA" id="ARBA00023128"/>
    </source>
</evidence>
<keyword evidence="5 10" id="KW-0479">Metal-binding</keyword>
<dbReference type="EC" id="2.3.1.234" evidence="2"/>
<keyword evidence="4 10" id="KW-0819">tRNA processing</keyword>
<dbReference type="InterPro" id="IPR022450">
    <property type="entry name" value="TsaD"/>
</dbReference>
<keyword evidence="8 10" id="KW-0012">Acyltransferase</keyword>
<feature type="domain" description="Gcp-like" evidence="11">
    <location>
        <begin position="90"/>
        <end position="396"/>
    </location>
</feature>
<comment type="cofactor">
    <cofactor evidence="10">
        <name>a divalent metal cation</name>
        <dbReference type="ChEBI" id="CHEBI:60240"/>
    </cofactor>
    <text evidence="10">Binds 1 divalent metal cation per subunit.</text>
</comment>
<dbReference type="Gene3D" id="3.30.420.40">
    <property type="match status" value="2"/>
</dbReference>
<dbReference type="HAMAP" id="MF_01445">
    <property type="entry name" value="TsaD"/>
    <property type="match status" value="1"/>
</dbReference>
<dbReference type="CDD" id="cd24134">
    <property type="entry name" value="ASKHA_NBD_OSGEPL1_QRI7_euk"/>
    <property type="match status" value="1"/>
</dbReference>
<comment type="function">
    <text evidence="10">Required for the formation of a threonylcarbamoyl group on adenosine at position 37 (t(6)A37) in mitochondrial tRNAs that read codons beginning with adenine. Probably involved in the transfer of the threonylcarbamoyl moiety of threonylcarbamoyl-AMP (TC-AMP) to the N6 group of A37. Involved in mitochondrial genome maintenance.</text>
</comment>
<evidence type="ECO:0000313" key="12">
    <source>
        <dbReference type="EMBL" id="CAL1528190.1"/>
    </source>
</evidence>
<dbReference type="EMBL" id="CAXITT010000028">
    <property type="protein sequence ID" value="CAL1528190.1"/>
    <property type="molecule type" value="Genomic_DNA"/>
</dbReference>
<accession>A0AAV2H4V5</accession>
<proteinExistence type="inferred from homology"/>
<dbReference type="AlphaFoldDB" id="A0AAV2H4V5"/>
<keyword evidence="7 10" id="KW-0496">Mitochondrion</keyword>
<comment type="subcellular location">
    <subcellularLocation>
        <location evidence="1 10">Mitochondrion</location>
    </subcellularLocation>
</comment>
<evidence type="ECO:0000256" key="5">
    <source>
        <dbReference type="ARBA" id="ARBA00022723"/>
    </source>
</evidence>
<dbReference type="GO" id="GO:0002949">
    <property type="term" value="P:tRNA threonylcarbamoyladenosine modification"/>
    <property type="evidence" value="ECO:0007669"/>
    <property type="project" value="UniProtKB-UniRule"/>
</dbReference>
<dbReference type="InterPro" id="IPR017861">
    <property type="entry name" value="KAE1/TsaD"/>
</dbReference>
<evidence type="ECO:0000256" key="4">
    <source>
        <dbReference type="ARBA" id="ARBA00022694"/>
    </source>
</evidence>
<evidence type="ECO:0000256" key="1">
    <source>
        <dbReference type="ARBA" id="ARBA00004173"/>
    </source>
</evidence>
<dbReference type="PRINTS" id="PR00789">
    <property type="entry name" value="OSIALOPTASE"/>
</dbReference>
<gene>
    <name evidence="12" type="ORF">GSLYS_00002360001</name>
</gene>
<evidence type="ECO:0000256" key="8">
    <source>
        <dbReference type="ARBA" id="ARBA00023315"/>
    </source>
</evidence>
<evidence type="ECO:0000256" key="9">
    <source>
        <dbReference type="ARBA" id="ARBA00048117"/>
    </source>
</evidence>
<dbReference type="PANTHER" id="PTHR11735:SF6">
    <property type="entry name" value="TRNA N6-ADENOSINE THREONYLCARBAMOYLTRANSFERASE, MITOCHONDRIAL"/>
    <property type="match status" value="1"/>
</dbReference>
<dbReference type="PANTHER" id="PTHR11735">
    <property type="entry name" value="TRNA N6-ADENOSINE THREONYLCARBAMOYLTRANSFERASE"/>
    <property type="match status" value="1"/>
</dbReference>
<evidence type="ECO:0000256" key="10">
    <source>
        <dbReference type="HAMAP-Rule" id="MF_03179"/>
    </source>
</evidence>
<name>A0AAV2H4V5_LYMST</name>
<comment type="subunit">
    <text evidence="10">Homodimer.</text>
</comment>
<dbReference type="InterPro" id="IPR000905">
    <property type="entry name" value="Gcp-like_dom"/>
</dbReference>
<comment type="caution">
    <text evidence="12">The sequence shown here is derived from an EMBL/GenBank/DDBJ whole genome shotgun (WGS) entry which is preliminary data.</text>
</comment>
<sequence>MKWLIKNCGGISIICKRCFSLKLCHMTNMSLRTYNLIRHIHHSHHHLIAVSTYPNVASEVKFQPQQRRTVLGIETSCDDTGAAVVDEVGNILGEALHSQTARHNQTGGIIPNVAKELHTQKVESVVQDALNSAKMRLEDVDAIAVTVKPGLIMSLRVGLVHAQKLAHLTRHQLIPIHHMEAHALTARMIERVEFPFMVLLASGGHCLLAIAKGIDDFLLLGTSQDTAPGEAYDKVTARELNLIKMPEFEHLSGGASVELMAKQGDHTIFPRVHVMTSRADCDFSFTGLKISARRQILAEYQRLGLDQNQLLPNTSDICAWFQYNVMYHIGRRLQRAFIFTEMKELLGTSKTLVVSGGVASNAFIRLNLEHICSMYGYKLVCPPQKLCTDNGIMIAWNGMEKILSGTNYLQDADSLQVVARSQFGSDISKEVKNSSIKLPKLHLKTS</sequence>
<keyword evidence="13" id="KW-1185">Reference proteome</keyword>
<dbReference type="NCBIfam" id="TIGR00329">
    <property type="entry name" value="gcp_kae1"/>
    <property type="match status" value="1"/>
</dbReference>
<protein>
    <recommendedName>
        <fullName evidence="2">N(6)-L-threonylcarbamoyladenine synthase</fullName>
        <ecNumber evidence="2">2.3.1.234</ecNumber>
    </recommendedName>
</protein>
<comment type="similarity">
    <text evidence="10">Belongs to the KAE1 / TsaD family.</text>
</comment>
<dbReference type="InterPro" id="IPR043129">
    <property type="entry name" value="ATPase_NBD"/>
</dbReference>
<dbReference type="GO" id="GO:0061711">
    <property type="term" value="F:tRNA N(6)-L-threonylcarbamoyladenine synthase activity"/>
    <property type="evidence" value="ECO:0007669"/>
    <property type="project" value="UniProtKB-EC"/>
</dbReference>
<evidence type="ECO:0000256" key="2">
    <source>
        <dbReference type="ARBA" id="ARBA00012156"/>
    </source>
</evidence>
<evidence type="ECO:0000259" key="11">
    <source>
        <dbReference type="Pfam" id="PF00814"/>
    </source>
</evidence>
<comment type="catalytic activity">
    <reaction evidence="9 10">
        <text>L-threonylcarbamoyladenylate + adenosine(37) in tRNA = N(6)-L-threonylcarbamoyladenosine(37) in tRNA + AMP + H(+)</text>
        <dbReference type="Rhea" id="RHEA:37059"/>
        <dbReference type="Rhea" id="RHEA-COMP:10162"/>
        <dbReference type="Rhea" id="RHEA-COMP:10163"/>
        <dbReference type="ChEBI" id="CHEBI:15378"/>
        <dbReference type="ChEBI" id="CHEBI:73682"/>
        <dbReference type="ChEBI" id="CHEBI:74411"/>
        <dbReference type="ChEBI" id="CHEBI:74418"/>
        <dbReference type="ChEBI" id="CHEBI:456215"/>
        <dbReference type="EC" id="2.3.1.234"/>
    </reaction>
</comment>
<evidence type="ECO:0000256" key="6">
    <source>
        <dbReference type="ARBA" id="ARBA00022946"/>
    </source>
</evidence>